<dbReference type="InterPro" id="IPR000413">
    <property type="entry name" value="Integrin_alpha"/>
</dbReference>
<evidence type="ECO:0000256" key="2">
    <source>
        <dbReference type="ARBA" id="ARBA00022737"/>
    </source>
</evidence>
<evidence type="ECO:0000259" key="4">
    <source>
        <dbReference type="Pfam" id="PF00534"/>
    </source>
</evidence>
<dbReference type="GeneID" id="77011875"/>
<dbReference type="GO" id="GO:0008305">
    <property type="term" value="C:integrin complex"/>
    <property type="evidence" value="ECO:0007669"/>
    <property type="project" value="InterPro"/>
</dbReference>
<dbReference type="Gene3D" id="3.40.50.2000">
    <property type="entry name" value="Glycogen Phosphorylase B"/>
    <property type="match status" value="2"/>
</dbReference>
<dbReference type="InterPro" id="IPR028098">
    <property type="entry name" value="Glyco_trans_4-like_N"/>
</dbReference>
<dbReference type="Pfam" id="PF01839">
    <property type="entry name" value="FG-GAP"/>
    <property type="match status" value="3"/>
</dbReference>
<reference evidence="7 9" key="2">
    <citation type="submission" date="2019-11" db="EMBL/GenBank/DDBJ databases">
        <title>Draft genome sequences of five Paenibacillus species of dairy origin.</title>
        <authorList>
            <person name="Olajide A.M."/>
            <person name="Chen S."/>
            <person name="Lapointe G."/>
        </authorList>
    </citation>
    <scope>NUCLEOTIDE SEQUENCE [LARGE SCALE GENOMIC DNA]</scope>
    <source>
        <strain evidence="7 9">3CT49</strain>
    </source>
</reference>
<dbReference type="InterPro" id="IPR013519">
    <property type="entry name" value="Int_alpha_beta-p"/>
</dbReference>
<dbReference type="EMBL" id="JMQA01000010">
    <property type="protein sequence ID" value="KFN11396.1"/>
    <property type="molecule type" value="Genomic_DNA"/>
</dbReference>
<dbReference type="AlphaFoldDB" id="A0A091A536"/>
<evidence type="ECO:0000256" key="1">
    <source>
        <dbReference type="ARBA" id="ARBA00022729"/>
    </source>
</evidence>
<keyword evidence="8" id="KW-1185">Reference proteome</keyword>
<feature type="domain" description="Glycosyltransferase subfamily 4-like N-terminal" evidence="5">
    <location>
        <begin position="461"/>
        <end position="650"/>
    </location>
</feature>
<evidence type="ECO:0000259" key="5">
    <source>
        <dbReference type="Pfam" id="PF13439"/>
    </source>
</evidence>
<dbReference type="SMART" id="SM00191">
    <property type="entry name" value="Int_alpha"/>
    <property type="match status" value="5"/>
</dbReference>
<dbReference type="PANTHER" id="PTHR45947:SF3">
    <property type="entry name" value="SULFOQUINOVOSYL TRANSFERASE SQD2"/>
    <property type="match status" value="1"/>
</dbReference>
<dbReference type="Pfam" id="PF13439">
    <property type="entry name" value="Glyco_transf_4"/>
    <property type="match status" value="1"/>
</dbReference>
<dbReference type="GO" id="GO:0007155">
    <property type="term" value="P:cell adhesion"/>
    <property type="evidence" value="ECO:0007669"/>
    <property type="project" value="InterPro"/>
</dbReference>
<sequence>MSNRLPFYLWKRLEGEREHDRFGDVVLAGDINGDGMDEWIIAASTATFVEDEDGVNPIPHYYRGKVYVYSHDLKPLFTLQGDRYGDCFGASVALGDINGDGNPEIIVGAPRASAGSLLECGTVSVYSGRTGNLLGKWSGEENYARLGAALTVLDWNQDGIPDVAVSSHNLDPNGADRDGRVTVYSGRDHSILESWEGKNGEGLGLSLASGDVDGDGKPELIVSAPLYSGADMTRNGRVLVFRGGAAPMFESRGKRSYDEHGRKVAAFDLDGDGIADLVIGSPKAGGEFTRGGAVAAYNLVSGELVMEKEGWFGLQELGTDIVPFAQRGQEPAVLAGSRVGAAYLLGRDGKLIHEFNGDEAEVFGHSLAVMYGTDEAQIAVGAVSGLNQNRFMSGCVYFLSTEPPAASKRDAPALPEAAAADSGAALQAHSHPAFPAGDIPAAAAASPKRILLATYWYLPHVGGVDVYVRLLKKELERKGHQVDVLAHHPDMAHYYLVDGNKKINKWKIKNLVYDQVIRFYQKYLAHVDPWVRYRDVERYCYELAAALFDLDQYDIIHTQDIISTRALSRVKPSRTALVATIHGLLAKEHMIAGDIESKDSLAWKYVADEEYYGCVSANAAILPTEWLRREMVRFSVPPDIFSVIPYGMDFAEFEQRSQAPLTEPLPQAAEFTISCPARLVPVKGHRTLIGALSRISSDPRWHCWLLGDGVLRADVERWISEAGLTDRVTLLGDRRDVPAILRQSDCMVLPSLQDNLPFSIMEAQLSGTPIVASNAGGIPEMIRHEETGLLFETGNDRELAQQLTRLMEDQPLRRSLAKRAKEWANRQWSPDTLLERTLAVYDLALQRVRT</sequence>
<evidence type="ECO:0000313" key="8">
    <source>
        <dbReference type="Proteomes" id="UP000029278"/>
    </source>
</evidence>
<dbReference type="EMBL" id="WNZZ01000003">
    <property type="protein sequence ID" value="MUG22150.1"/>
    <property type="molecule type" value="Genomic_DNA"/>
</dbReference>
<dbReference type="PRINTS" id="PR01185">
    <property type="entry name" value="INTEGRINA"/>
</dbReference>
<name>A0A091A536_PAEMA</name>
<dbReference type="STRING" id="44252.DJ90_6136"/>
<dbReference type="InterPro" id="IPR028994">
    <property type="entry name" value="Integrin_alpha_N"/>
</dbReference>
<dbReference type="RefSeq" id="WP_051985310.1">
    <property type="nucleotide sequence ID" value="NZ_BGML01000010.1"/>
</dbReference>
<keyword evidence="3" id="KW-0325">Glycoprotein</keyword>
<dbReference type="PATRIC" id="fig|44252.3.peg.664"/>
<keyword evidence="6" id="KW-0808">Transferase</keyword>
<dbReference type="InterPro" id="IPR001296">
    <property type="entry name" value="Glyco_trans_1"/>
</dbReference>
<feature type="domain" description="Glycosyl transferase family 1" evidence="4">
    <location>
        <begin position="671"/>
        <end position="823"/>
    </location>
</feature>
<dbReference type="HOGENOM" id="CLU_335499_0_0_9"/>
<keyword evidence="1" id="KW-0732">Signal</keyword>
<dbReference type="Pfam" id="PF00534">
    <property type="entry name" value="Glycos_transf_1"/>
    <property type="match status" value="1"/>
</dbReference>
<dbReference type="Proteomes" id="UP000029278">
    <property type="component" value="Unassembled WGS sequence"/>
</dbReference>
<dbReference type="SUPFAM" id="SSF69318">
    <property type="entry name" value="Integrin alpha N-terminal domain"/>
    <property type="match status" value="1"/>
</dbReference>
<comment type="caution">
    <text evidence="6">The sequence shown here is derived from an EMBL/GenBank/DDBJ whole genome shotgun (WGS) entry which is preliminary data.</text>
</comment>
<evidence type="ECO:0000313" key="6">
    <source>
        <dbReference type="EMBL" id="KFN11396.1"/>
    </source>
</evidence>
<dbReference type="InterPro" id="IPR050194">
    <property type="entry name" value="Glycosyltransferase_grp1"/>
</dbReference>
<proteinExistence type="predicted"/>
<dbReference type="Proteomes" id="UP000442469">
    <property type="component" value="Unassembled WGS sequence"/>
</dbReference>
<evidence type="ECO:0000313" key="9">
    <source>
        <dbReference type="Proteomes" id="UP000442469"/>
    </source>
</evidence>
<evidence type="ECO:0000256" key="3">
    <source>
        <dbReference type="ARBA" id="ARBA00023180"/>
    </source>
</evidence>
<dbReference type="CDD" id="cd03801">
    <property type="entry name" value="GT4_PimA-like"/>
    <property type="match status" value="1"/>
</dbReference>
<dbReference type="Gene3D" id="2.130.10.130">
    <property type="entry name" value="Integrin alpha, N-terminal"/>
    <property type="match status" value="2"/>
</dbReference>
<evidence type="ECO:0000313" key="7">
    <source>
        <dbReference type="EMBL" id="MUG22150.1"/>
    </source>
</evidence>
<dbReference type="GO" id="GO:0016758">
    <property type="term" value="F:hexosyltransferase activity"/>
    <property type="evidence" value="ECO:0007669"/>
    <property type="project" value="TreeGrafter"/>
</dbReference>
<dbReference type="PANTHER" id="PTHR45947">
    <property type="entry name" value="SULFOQUINOVOSYL TRANSFERASE SQD2"/>
    <property type="match status" value="1"/>
</dbReference>
<gene>
    <name evidence="6" type="ORF">DJ90_6136</name>
    <name evidence="7" type="ORF">GNQ08_06870</name>
</gene>
<reference evidence="6 8" key="1">
    <citation type="submission" date="2014-04" db="EMBL/GenBank/DDBJ databases">
        <authorList>
            <person name="Bishop-Lilly K.A."/>
            <person name="Broomall S.M."/>
            <person name="Chain P.S."/>
            <person name="Chertkov O."/>
            <person name="Coyne S.R."/>
            <person name="Daligault H.E."/>
            <person name="Davenport K.W."/>
            <person name="Erkkila T."/>
            <person name="Frey K.G."/>
            <person name="Gibbons H.S."/>
            <person name="Gu W."/>
            <person name="Jaissle J."/>
            <person name="Johnson S.L."/>
            <person name="Koroleva G.I."/>
            <person name="Ladner J.T."/>
            <person name="Lo C.-C."/>
            <person name="Minogue T.D."/>
            <person name="Munk C."/>
            <person name="Palacios G.F."/>
            <person name="Redden C.L."/>
            <person name="Rosenzweig C.N."/>
            <person name="Scholz M.B."/>
            <person name="Teshima H."/>
            <person name="Xu Y."/>
        </authorList>
    </citation>
    <scope>NUCLEOTIDE SEQUENCE [LARGE SCALE GENOMIC DNA]</scope>
    <source>
        <strain evidence="6 8">8244</strain>
    </source>
</reference>
<accession>A0A091A536</accession>
<dbReference type="SUPFAM" id="SSF53756">
    <property type="entry name" value="UDP-Glycosyltransferase/glycogen phosphorylase"/>
    <property type="match status" value="1"/>
</dbReference>
<dbReference type="InterPro" id="IPR013517">
    <property type="entry name" value="FG-GAP"/>
</dbReference>
<dbReference type="OrthoDB" id="9806653at2"/>
<organism evidence="6 8">
    <name type="scientific">Paenibacillus macerans</name>
    <name type="common">Bacillus macerans</name>
    <dbReference type="NCBI Taxonomy" id="44252"/>
    <lineage>
        <taxon>Bacteria</taxon>
        <taxon>Bacillati</taxon>
        <taxon>Bacillota</taxon>
        <taxon>Bacilli</taxon>
        <taxon>Bacillales</taxon>
        <taxon>Paenibacillaceae</taxon>
        <taxon>Paenibacillus</taxon>
    </lineage>
</organism>
<dbReference type="PROSITE" id="PS51470">
    <property type="entry name" value="FG_GAP"/>
    <property type="match status" value="3"/>
</dbReference>
<protein>
    <submittedName>
        <fullName evidence="6">Glycosyl transferases group 1 family protein</fullName>
    </submittedName>
    <submittedName>
        <fullName evidence="7">Glycosyltransferase</fullName>
    </submittedName>
</protein>
<keyword evidence="2" id="KW-0677">Repeat</keyword>